<dbReference type="PROSITE" id="PS01186">
    <property type="entry name" value="EGF_2"/>
    <property type="match status" value="1"/>
</dbReference>
<dbReference type="InterPro" id="IPR000742">
    <property type="entry name" value="EGF"/>
</dbReference>
<dbReference type="CTD" id="20212904"/>
<keyword evidence="10" id="KW-0732">Signal</keyword>
<dbReference type="PANTHER" id="PTHR14319:SF3">
    <property type="entry name" value="TRANSMEMBRANE PROTEIN-LIKE PROTEIN"/>
    <property type="match status" value="1"/>
</dbReference>
<evidence type="ECO:0000256" key="7">
    <source>
        <dbReference type="PROSITE-ProRule" id="PRU00076"/>
    </source>
</evidence>
<dbReference type="EMBL" id="KB097620">
    <property type="protein sequence ID" value="ESN93339.1"/>
    <property type="molecule type" value="Genomic_DNA"/>
</dbReference>
<dbReference type="AlphaFoldDB" id="T1FVQ8"/>
<proteinExistence type="inferred from homology"/>
<dbReference type="Pfam" id="PF12036">
    <property type="entry name" value="DUF3522"/>
    <property type="match status" value="1"/>
</dbReference>
<feature type="chain" id="PRO_5010981060" description="EGF-like domain-containing protein" evidence="10">
    <location>
        <begin position="17"/>
        <end position="907"/>
    </location>
</feature>
<keyword evidence="7" id="KW-1015">Disulfide bond</keyword>
<feature type="transmembrane region" description="Helical" evidence="9">
    <location>
        <begin position="721"/>
        <end position="740"/>
    </location>
</feature>
<gene>
    <name evidence="13" type="primary">20212904</name>
    <name evidence="12" type="ORF">HELRODRAFT_194137</name>
</gene>
<dbReference type="PROSITE" id="PS50026">
    <property type="entry name" value="EGF_3"/>
    <property type="match status" value="1"/>
</dbReference>
<feature type="transmembrane region" description="Helical" evidence="9">
    <location>
        <begin position="668"/>
        <end position="689"/>
    </location>
</feature>
<keyword evidence="6 9" id="KW-0472">Membrane</keyword>
<evidence type="ECO:0000256" key="4">
    <source>
        <dbReference type="ARBA" id="ARBA00022692"/>
    </source>
</evidence>
<keyword evidence="7" id="KW-0245">EGF-like domain</keyword>
<evidence type="ECO:0000256" key="3">
    <source>
        <dbReference type="ARBA" id="ARBA00022475"/>
    </source>
</evidence>
<sequence>MLLFLYFMLLPSISYGFTEETTFYKNMPVYSYRNFGSVQTFSIDIPPDTFKAVWNVSVNRSQTKCYERMVFIYAQYGSFPVEKFDGNETFTDKFLVNRTGLLKDNVTHRKTIEFHRPVYGQWFLGGVMERSNNEVIKKLDLSVCDHGLESNITFYIGDVSILLANSATTIRLYDNITTYYKFLTTRTTYKYRVTISNCKQEQCNFRILFKSKAIPNTDDNSSEANNNSHYITIYGAAGNNNNSQNDINILANNDSNNIKNDSYLEVFSPSINSWQYIAFVYDGIGAVFDNSSIEFDALVSLYGNSVYQTIFNEADSLFIPRPSLVTMTTFDVDVMRDVGGTLVMEFTLIPLSLDFQKSPKEFQAAVCIQRDYPTVTTDNRLHCRDPGSLIILNDNNSHHLIYVPYPESGIYYIGFQEWTNESFEDVKHRGSVIEEERKMRSGSGGVGPGGEGSATTTTTNPLERMLKDREVSVNELLRKVLVTDGLRNVSHYELKDPSMGVLVSAHISSCLNKQCENNGVCRFVEKGPYYLSFCVCSAGFNGFFCENNSPTSERVELGLQGFLCQDKSNMVSYSLQMWYTVMLTCSNLAFIPAMIIAFKRWRFIEFCVYTLNMVFSTFYHACDMSAWSVYGFCVVRYSVHKYSDFLLSLLSFWVTLLAMTRIKSGKVAVVVALGVVVVVVVCGVVWCGVASCRRHLLTLLTVGIVMIAIFVNSSNEVWTNVVPIATGSIVVIIAWVWKGVKSRSLFPDKLEYRWMVPGILLALLGIVVFAFLENDTNYPYTHSFWHIAVASCVPFLLPRKKSFWELVDLEETIKISSSPVASTADGNTFTFASGGESSHNNDDDEVVLFAQGSSFFRNRQAGRHAKSVANHHHQLHYNTNDTSKVSLSPLSSAAESLSSTDNLIRIK</sequence>
<name>T1FVQ8_HELRO</name>
<feature type="transmembrane region" description="Helical" evidence="9">
    <location>
        <begin position="645"/>
        <end position="662"/>
    </location>
</feature>
<keyword evidence="14" id="KW-1185">Reference proteome</keyword>
<keyword evidence="5 9" id="KW-1133">Transmembrane helix</keyword>
<dbReference type="EMBL" id="AMQM01007459">
    <property type="status" value="NOT_ANNOTATED_CDS"/>
    <property type="molecule type" value="Genomic_DNA"/>
</dbReference>
<keyword evidence="3" id="KW-1003">Cell membrane</keyword>
<evidence type="ECO:0000256" key="10">
    <source>
        <dbReference type="SAM" id="SignalP"/>
    </source>
</evidence>
<comment type="subcellular location">
    <subcellularLocation>
        <location evidence="1">Cell membrane</location>
        <topology evidence="1">Multi-pass membrane protein</topology>
    </subcellularLocation>
</comment>
<evidence type="ECO:0000256" key="1">
    <source>
        <dbReference type="ARBA" id="ARBA00004651"/>
    </source>
</evidence>
<dbReference type="EnsemblMetazoa" id="HelroT194137">
    <property type="protein sequence ID" value="HelroP194137"/>
    <property type="gene ID" value="HelroG194137"/>
</dbReference>
<reference evidence="12 14" key="2">
    <citation type="journal article" date="2013" name="Nature">
        <title>Insights into bilaterian evolution from three spiralian genomes.</title>
        <authorList>
            <person name="Simakov O."/>
            <person name="Marletaz F."/>
            <person name="Cho S.J."/>
            <person name="Edsinger-Gonzales E."/>
            <person name="Havlak P."/>
            <person name="Hellsten U."/>
            <person name="Kuo D.H."/>
            <person name="Larsson T."/>
            <person name="Lv J."/>
            <person name="Arendt D."/>
            <person name="Savage R."/>
            <person name="Osoegawa K."/>
            <person name="de Jong P."/>
            <person name="Grimwood J."/>
            <person name="Chapman J.A."/>
            <person name="Shapiro H."/>
            <person name="Aerts A."/>
            <person name="Otillar R.P."/>
            <person name="Terry A.Y."/>
            <person name="Boore J.L."/>
            <person name="Grigoriev I.V."/>
            <person name="Lindberg D.R."/>
            <person name="Seaver E.C."/>
            <person name="Weisblat D.A."/>
            <person name="Putnam N.H."/>
            <person name="Rokhsar D.S."/>
        </authorList>
    </citation>
    <scope>NUCLEOTIDE SEQUENCE</scope>
</reference>
<feature type="signal peptide" evidence="10">
    <location>
        <begin position="1"/>
        <end position="16"/>
    </location>
</feature>
<evidence type="ECO:0000313" key="12">
    <source>
        <dbReference type="EMBL" id="ESN93339.1"/>
    </source>
</evidence>
<dbReference type="SUPFAM" id="SSF57196">
    <property type="entry name" value="EGF/Laminin"/>
    <property type="match status" value="1"/>
</dbReference>
<feature type="transmembrane region" description="Helical" evidence="9">
    <location>
        <begin position="752"/>
        <end position="772"/>
    </location>
</feature>
<evidence type="ECO:0000259" key="11">
    <source>
        <dbReference type="PROSITE" id="PS50026"/>
    </source>
</evidence>
<dbReference type="PROSITE" id="PS00022">
    <property type="entry name" value="EGF_1"/>
    <property type="match status" value="1"/>
</dbReference>
<dbReference type="Proteomes" id="UP000015101">
    <property type="component" value="Unassembled WGS sequence"/>
</dbReference>
<feature type="region of interest" description="Disordered" evidence="8">
    <location>
        <begin position="436"/>
        <end position="459"/>
    </location>
</feature>
<organism evidence="13 14">
    <name type="scientific">Helobdella robusta</name>
    <name type="common">Californian leech</name>
    <dbReference type="NCBI Taxonomy" id="6412"/>
    <lineage>
        <taxon>Eukaryota</taxon>
        <taxon>Metazoa</taxon>
        <taxon>Spiralia</taxon>
        <taxon>Lophotrochozoa</taxon>
        <taxon>Annelida</taxon>
        <taxon>Clitellata</taxon>
        <taxon>Hirudinea</taxon>
        <taxon>Rhynchobdellida</taxon>
        <taxon>Glossiphoniidae</taxon>
        <taxon>Helobdella</taxon>
    </lineage>
</organism>
<evidence type="ECO:0000256" key="2">
    <source>
        <dbReference type="ARBA" id="ARBA00005542"/>
    </source>
</evidence>
<reference evidence="14" key="1">
    <citation type="submission" date="2012-12" db="EMBL/GenBank/DDBJ databases">
        <authorList>
            <person name="Hellsten U."/>
            <person name="Grimwood J."/>
            <person name="Chapman J.A."/>
            <person name="Shapiro H."/>
            <person name="Aerts A."/>
            <person name="Otillar R.P."/>
            <person name="Terry A.Y."/>
            <person name="Boore J.L."/>
            <person name="Simakov O."/>
            <person name="Marletaz F."/>
            <person name="Cho S.-J."/>
            <person name="Edsinger-Gonzales E."/>
            <person name="Havlak P."/>
            <person name="Kuo D.-H."/>
            <person name="Larsson T."/>
            <person name="Lv J."/>
            <person name="Arendt D."/>
            <person name="Savage R."/>
            <person name="Osoegawa K."/>
            <person name="de Jong P."/>
            <person name="Lindberg D.R."/>
            <person name="Seaver E.C."/>
            <person name="Weisblat D.A."/>
            <person name="Putnam N.H."/>
            <person name="Grigoriev I.V."/>
            <person name="Rokhsar D.S."/>
        </authorList>
    </citation>
    <scope>NUCLEOTIDE SEQUENCE</scope>
</reference>
<evidence type="ECO:0000256" key="6">
    <source>
        <dbReference type="ARBA" id="ARBA00023136"/>
    </source>
</evidence>
<dbReference type="KEGG" id="hro:HELRODRAFT_194137"/>
<dbReference type="Gene3D" id="2.10.25.10">
    <property type="entry name" value="Laminin"/>
    <property type="match status" value="1"/>
</dbReference>
<reference evidence="13" key="3">
    <citation type="submission" date="2015-06" db="UniProtKB">
        <authorList>
            <consortium name="EnsemblMetazoa"/>
        </authorList>
    </citation>
    <scope>IDENTIFICATION</scope>
</reference>
<accession>T1FVQ8</accession>
<feature type="disulfide bond" evidence="7">
    <location>
        <begin position="536"/>
        <end position="545"/>
    </location>
</feature>
<feature type="compositionally biased region" description="Gly residues" evidence="8">
    <location>
        <begin position="442"/>
        <end position="452"/>
    </location>
</feature>
<evidence type="ECO:0000313" key="14">
    <source>
        <dbReference type="Proteomes" id="UP000015101"/>
    </source>
</evidence>
<dbReference type="RefSeq" id="XP_009028609.1">
    <property type="nucleotide sequence ID" value="XM_009030361.1"/>
</dbReference>
<dbReference type="InterPro" id="IPR021910">
    <property type="entry name" value="NGX6/PGAP6/MYMK"/>
</dbReference>
<dbReference type="STRING" id="6412.T1FVQ8"/>
<dbReference type="HOGENOM" id="CLU_012979_1_0_1"/>
<comment type="caution">
    <text evidence="7">Lacks conserved residue(s) required for the propagation of feature annotation.</text>
</comment>
<keyword evidence="4 9" id="KW-0812">Transmembrane</keyword>
<dbReference type="eggNOG" id="ENOG502QQ7Q">
    <property type="taxonomic scope" value="Eukaryota"/>
</dbReference>
<evidence type="ECO:0000313" key="13">
    <source>
        <dbReference type="EnsemblMetazoa" id="HelroP194137"/>
    </source>
</evidence>
<dbReference type="InParanoid" id="T1FVQ8"/>
<dbReference type="GeneID" id="20212904"/>
<evidence type="ECO:0000256" key="9">
    <source>
        <dbReference type="SAM" id="Phobius"/>
    </source>
</evidence>
<evidence type="ECO:0000256" key="5">
    <source>
        <dbReference type="ARBA" id="ARBA00022989"/>
    </source>
</evidence>
<dbReference type="OrthoDB" id="69646at2759"/>
<feature type="transmembrane region" description="Helical" evidence="9">
    <location>
        <begin position="577"/>
        <end position="598"/>
    </location>
</feature>
<feature type="transmembrane region" description="Helical" evidence="9">
    <location>
        <begin position="696"/>
        <end position="715"/>
    </location>
</feature>
<protein>
    <recommendedName>
        <fullName evidence="11">EGF-like domain-containing protein</fullName>
    </recommendedName>
</protein>
<evidence type="ECO:0000256" key="8">
    <source>
        <dbReference type="SAM" id="MobiDB-lite"/>
    </source>
</evidence>
<feature type="domain" description="EGF-like" evidence="11">
    <location>
        <begin position="506"/>
        <end position="546"/>
    </location>
</feature>
<dbReference type="PANTHER" id="PTHR14319">
    <property type="entry name" value="FIVE-SPAN TRANSMEMBRANE PROTEIN M83"/>
    <property type="match status" value="1"/>
</dbReference>
<dbReference type="GO" id="GO:0005886">
    <property type="term" value="C:plasma membrane"/>
    <property type="evidence" value="ECO:0007669"/>
    <property type="project" value="UniProtKB-SubCell"/>
</dbReference>
<comment type="similarity">
    <text evidence="2">Belongs to the TMEM8 family.</text>
</comment>